<comment type="caution">
    <text evidence="1">The sequence shown here is derived from an EMBL/GenBank/DDBJ whole genome shotgun (WGS) entry which is preliminary data.</text>
</comment>
<accession>A0A4U5NTE9</accession>
<dbReference type="EMBL" id="AZBU02000003">
    <property type="protein sequence ID" value="TKR86440.1"/>
    <property type="molecule type" value="Genomic_DNA"/>
</dbReference>
<reference evidence="1 2" key="2">
    <citation type="journal article" date="2019" name="G3 (Bethesda)">
        <title>Hybrid Assembly of the Genome of the Entomopathogenic Nematode Steinernema carpocapsae Identifies the X-Chromosome.</title>
        <authorList>
            <person name="Serra L."/>
            <person name="Macchietto M."/>
            <person name="Macias-Munoz A."/>
            <person name="McGill C.J."/>
            <person name="Rodriguez I.M."/>
            <person name="Rodriguez B."/>
            <person name="Murad R."/>
            <person name="Mortazavi A."/>
        </authorList>
    </citation>
    <scope>NUCLEOTIDE SEQUENCE [LARGE SCALE GENOMIC DNA]</scope>
    <source>
        <strain evidence="1 2">ALL</strain>
    </source>
</reference>
<dbReference type="Proteomes" id="UP000298663">
    <property type="component" value="Unassembled WGS sequence"/>
</dbReference>
<name>A0A4U5NTE9_STECR</name>
<dbReference type="AlphaFoldDB" id="A0A4U5NTE9"/>
<protein>
    <submittedName>
        <fullName evidence="1">Uncharacterized protein</fullName>
    </submittedName>
</protein>
<reference evidence="1 2" key="1">
    <citation type="journal article" date="2015" name="Genome Biol.">
        <title>Comparative genomics of Steinernema reveals deeply conserved gene regulatory networks.</title>
        <authorList>
            <person name="Dillman A.R."/>
            <person name="Macchietto M."/>
            <person name="Porter C.F."/>
            <person name="Rogers A."/>
            <person name="Williams B."/>
            <person name="Antoshechkin I."/>
            <person name="Lee M.M."/>
            <person name="Goodwin Z."/>
            <person name="Lu X."/>
            <person name="Lewis E.E."/>
            <person name="Goodrich-Blair H."/>
            <person name="Stock S.P."/>
            <person name="Adams B.J."/>
            <person name="Sternberg P.W."/>
            <person name="Mortazavi A."/>
        </authorList>
    </citation>
    <scope>NUCLEOTIDE SEQUENCE [LARGE SCALE GENOMIC DNA]</scope>
    <source>
        <strain evidence="1 2">ALL</strain>
    </source>
</reference>
<evidence type="ECO:0000313" key="2">
    <source>
        <dbReference type="Proteomes" id="UP000298663"/>
    </source>
</evidence>
<evidence type="ECO:0000313" key="1">
    <source>
        <dbReference type="EMBL" id="TKR86440.1"/>
    </source>
</evidence>
<gene>
    <name evidence="1" type="ORF">L596_011033</name>
</gene>
<organism evidence="1 2">
    <name type="scientific">Steinernema carpocapsae</name>
    <name type="common">Entomopathogenic nematode</name>
    <dbReference type="NCBI Taxonomy" id="34508"/>
    <lineage>
        <taxon>Eukaryota</taxon>
        <taxon>Metazoa</taxon>
        <taxon>Ecdysozoa</taxon>
        <taxon>Nematoda</taxon>
        <taxon>Chromadorea</taxon>
        <taxon>Rhabditida</taxon>
        <taxon>Tylenchina</taxon>
        <taxon>Panagrolaimomorpha</taxon>
        <taxon>Strongyloidoidea</taxon>
        <taxon>Steinernematidae</taxon>
        <taxon>Steinernema</taxon>
    </lineage>
</organism>
<sequence length="85" mass="10209">MFSYEIRDFKHRKWRIWELEDTDESKQQHTFDGRTSILRTTSESATYVHVWKTTLSSESKGLFNRIPAEQHLNQQMKRVSYVSEA</sequence>
<proteinExistence type="predicted"/>
<keyword evidence="2" id="KW-1185">Reference proteome</keyword>